<organism evidence="1 2">
    <name type="scientific">Zizania palustris</name>
    <name type="common">Northern wild rice</name>
    <dbReference type="NCBI Taxonomy" id="103762"/>
    <lineage>
        <taxon>Eukaryota</taxon>
        <taxon>Viridiplantae</taxon>
        <taxon>Streptophyta</taxon>
        <taxon>Embryophyta</taxon>
        <taxon>Tracheophyta</taxon>
        <taxon>Spermatophyta</taxon>
        <taxon>Magnoliopsida</taxon>
        <taxon>Liliopsida</taxon>
        <taxon>Poales</taxon>
        <taxon>Poaceae</taxon>
        <taxon>BOP clade</taxon>
        <taxon>Oryzoideae</taxon>
        <taxon>Oryzeae</taxon>
        <taxon>Zizaniinae</taxon>
        <taxon>Zizania</taxon>
    </lineage>
</organism>
<dbReference type="AlphaFoldDB" id="A0A8J5VKV4"/>
<keyword evidence="2" id="KW-1185">Reference proteome</keyword>
<dbReference type="EMBL" id="JAAALK010000283">
    <property type="protein sequence ID" value="KAG8071010.1"/>
    <property type="molecule type" value="Genomic_DNA"/>
</dbReference>
<accession>A0A8J5VKV4</accession>
<evidence type="ECO:0000313" key="2">
    <source>
        <dbReference type="Proteomes" id="UP000729402"/>
    </source>
</evidence>
<gene>
    <name evidence="1" type="ORF">GUJ93_ZPchr0006g45733</name>
</gene>
<comment type="caution">
    <text evidence="1">The sequence shown here is derived from an EMBL/GenBank/DDBJ whole genome shotgun (WGS) entry which is preliminary data.</text>
</comment>
<reference evidence="1" key="2">
    <citation type="submission" date="2021-02" db="EMBL/GenBank/DDBJ databases">
        <authorList>
            <person name="Kimball J.A."/>
            <person name="Haas M.W."/>
            <person name="Macchietto M."/>
            <person name="Kono T."/>
            <person name="Duquette J."/>
            <person name="Shao M."/>
        </authorList>
    </citation>
    <scope>NUCLEOTIDE SEQUENCE</scope>
    <source>
        <tissue evidence="1">Fresh leaf tissue</tissue>
    </source>
</reference>
<sequence>MEDPDGDARGREDHVAAARLEGDEGAGGSGCLSMAAVPEVGDGLDDDEKVRGGQEKRLPTEEGAVEGNGVDFAAQLVESVEDISTPFAGRGHIDVSCA</sequence>
<reference evidence="1" key="1">
    <citation type="journal article" date="2021" name="bioRxiv">
        <title>Whole Genome Assembly and Annotation of Northern Wild Rice, Zizania palustris L., Supports a Whole Genome Duplication in the Zizania Genus.</title>
        <authorList>
            <person name="Haas M."/>
            <person name="Kono T."/>
            <person name="Macchietto M."/>
            <person name="Millas R."/>
            <person name="McGilp L."/>
            <person name="Shao M."/>
            <person name="Duquette J."/>
            <person name="Hirsch C.N."/>
            <person name="Kimball J."/>
        </authorList>
    </citation>
    <scope>NUCLEOTIDE SEQUENCE</scope>
    <source>
        <tissue evidence="1">Fresh leaf tissue</tissue>
    </source>
</reference>
<name>A0A8J5VKV4_ZIZPA</name>
<dbReference type="Proteomes" id="UP000729402">
    <property type="component" value="Unassembled WGS sequence"/>
</dbReference>
<proteinExistence type="predicted"/>
<protein>
    <submittedName>
        <fullName evidence="1">Uncharacterized protein</fullName>
    </submittedName>
</protein>
<evidence type="ECO:0000313" key="1">
    <source>
        <dbReference type="EMBL" id="KAG8071010.1"/>
    </source>
</evidence>